<dbReference type="RefSeq" id="WP_138401419.1">
    <property type="nucleotide sequence ID" value="NZ_JBAFVI010000007.1"/>
</dbReference>
<dbReference type="PRINTS" id="PR00502">
    <property type="entry name" value="NUDIXFAMILY"/>
</dbReference>
<dbReference type="PROSITE" id="PS51462">
    <property type="entry name" value="NUDIX"/>
    <property type="match status" value="1"/>
</dbReference>
<comment type="similarity">
    <text evidence="3">Belongs to the Nudix hydrolase family.</text>
</comment>
<name>A0A6C1K9D6_XANAU</name>
<accession>A0A6C1K9D6</accession>
<dbReference type="InterPro" id="IPR020476">
    <property type="entry name" value="Nudix_hydrolase"/>
</dbReference>
<dbReference type="AlphaFoldDB" id="A0A6C1K9D6"/>
<protein>
    <submittedName>
        <fullName evidence="5">NUDIX domain-containing protein</fullName>
    </submittedName>
</protein>
<dbReference type="Pfam" id="PF00293">
    <property type="entry name" value="NUDIX"/>
    <property type="match status" value="1"/>
</dbReference>
<dbReference type="PANTHER" id="PTHR43046">
    <property type="entry name" value="GDP-MANNOSE MANNOSYL HYDROLASE"/>
    <property type="match status" value="1"/>
</dbReference>
<organism evidence="5 6">
    <name type="scientific">Xanthobacter autotrophicus</name>
    <dbReference type="NCBI Taxonomy" id="280"/>
    <lineage>
        <taxon>Bacteria</taxon>
        <taxon>Pseudomonadati</taxon>
        <taxon>Pseudomonadota</taxon>
        <taxon>Alphaproteobacteria</taxon>
        <taxon>Hyphomicrobiales</taxon>
        <taxon>Xanthobacteraceae</taxon>
        <taxon>Xanthobacter</taxon>
    </lineage>
</organism>
<dbReference type="Gene3D" id="3.90.79.10">
    <property type="entry name" value="Nucleoside Triphosphate Pyrophosphohydrolase"/>
    <property type="match status" value="1"/>
</dbReference>
<gene>
    <name evidence="5" type="ORF">FBQ73_20860</name>
</gene>
<dbReference type="PROSITE" id="PS00893">
    <property type="entry name" value="NUDIX_BOX"/>
    <property type="match status" value="1"/>
</dbReference>
<proteinExistence type="inferred from homology"/>
<sequence>MLPLFHFLRRLRHGMTLGVRVLAVDDAQRVLLVRHSYVAGWHLPGGGVDVGESAEAAARRELKEEANVEADGPLALAGVFFNPRVGGRDHVVLYRTCGLIVGPRPERNMEIVAAEFFAPDALPEDMSPATGRRVAEWRGAPAGDRW</sequence>
<reference evidence="5 6" key="1">
    <citation type="submission" date="2019-05" db="EMBL/GenBank/DDBJ databases">
        <authorList>
            <person name="Zhou X."/>
        </authorList>
    </citation>
    <scope>NUCLEOTIDE SEQUENCE [LARGE SCALE GENOMIC DNA]</scope>
    <source>
        <strain evidence="5 6">DSM 432</strain>
    </source>
</reference>
<keyword evidence="2 3" id="KW-0378">Hydrolase</keyword>
<dbReference type="InterPro" id="IPR000086">
    <property type="entry name" value="NUDIX_hydrolase_dom"/>
</dbReference>
<dbReference type="OrthoDB" id="9800065at2"/>
<dbReference type="SUPFAM" id="SSF55811">
    <property type="entry name" value="Nudix"/>
    <property type="match status" value="1"/>
</dbReference>
<dbReference type="Proteomes" id="UP000305131">
    <property type="component" value="Unassembled WGS sequence"/>
</dbReference>
<dbReference type="GO" id="GO:0016787">
    <property type="term" value="F:hydrolase activity"/>
    <property type="evidence" value="ECO:0007669"/>
    <property type="project" value="UniProtKB-KW"/>
</dbReference>
<dbReference type="GeneID" id="95775909"/>
<dbReference type="CDD" id="cd04680">
    <property type="entry name" value="NUDIX_Hydrolase"/>
    <property type="match status" value="1"/>
</dbReference>
<evidence type="ECO:0000256" key="3">
    <source>
        <dbReference type="RuleBase" id="RU003476"/>
    </source>
</evidence>
<feature type="domain" description="Nudix hydrolase" evidence="4">
    <location>
        <begin position="14"/>
        <end position="140"/>
    </location>
</feature>
<comment type="caution">
    <text evidence="5">The sequence shown here is derived from an EMBL/GenBank/DDBJ whole genome shotgun (WGS) entry which is preliminary data.</text>
</comment>
<comment type="cofactor">
    <cofactor evidence="1">
        <name>Mg(2+)</name>
        <dbReference type="ChEBI" id="CHEBI:18420"/>
    </cofactor>
</comment>
<evidence type="ECO:0000313" key="6">
    <source>
        <dbReference type="Proteomes" id="UP000305131"/>
    </source>
</evidence>
<dbReference type="EMBL" id="VAUP01000041">
    <property type="protein sequence ID" value="TLX40905.1"/>
    <property type="molecule type" value="Genomic_DNA"/>
</dbReference>
<evidence type="ECO:0000313" key="5">
    <source>
        <dbReference type="EMBL" id="TLX40905.1"/>
    </source>
</evidence>
<evidence type="ECO:0000256" key="1">
    <source>
        <dbReference type="ARBA" id="ARBA00001946"/>
    </source>
</evidence>
<dbReference type="InterPro" id="IPR020084">
    <property type="entry name" value="NUDIX_hydrolase_CS"/>
</dbReference>
<evidence type="ECO:0000259" key="4">
    <source>
        <dbReference type="PROSITE" id="PS51462"/>
    </source>
</evidence>
<evidence type="ECO:0000256" key="2">
    <source>
        <dbReference type="ARBA" id="ARBA00022801"/>
    </source>
</evidence>
<dbReference type="InterPro" id="IPR015797">
    <property type="entry name" value="NUDIX_hydrolase-like_dom_sf"/>
</dbReference>
<dbReference type="PANTHER" id="PTHR43046:SF14">
    <property type="entry name" value="MUTT_NUDIX FAMILY PROTEIN"/>
    <property type="match status" value="1"/>
</dbReference>